<dbReference type="EMBL" id="JX412770">
    <property type="protein sequence ID" value="ALO76631.1"/>
    <property type="molecule type" value="Genomic_DNA"/>
</dbReference>
<evidence type="ECO:0000256" key="7">
    <source>
        <dbReference type="ARBA" id="ARBA00022781"/>
    </source>
</evidence>
<keyword evidence="5 12" id="KW-0138">CF(0)</keyword>
<keyword evidence="6 12" id="KW-0812">Transmembrane</keyword>
<protein>
    <recommendedName>
        <fullName evidence="12">ATP synthase complex subunit 8</fullName>
    </recommendedName>
</protein>
<evidence type="ECO:0000256" key="11">
    <source>
        <dbReference type="ARBA" id="ARBA00023136"/>
    </source>
</evidence>
<dbReference type="GO" id="GO:0015078">
    <property type="term" value="F:proton transmembrane transporter activity"/>
    <property type="evidence" value="ECO:0007669"/>
    <property type="project" value="InterPro"/>
</dbReference>
<evidence type="ECO:0000256" key="13">
    <source>
        <dbReference type="SAM" id="Phobius"/>
    </source>
</evidence>
<accession>A0A0S2MPJ0</accession>
<evidence type="ECO:0000256" key="8">
    <source>
        <dbReference type="ARBA" id="ARBA00022989"/>
    </source>
</evidence>
<evidence type="ECO:0000256" key="2">
    <source>
        <dbReference type="ARBA" id="ARBA00008892"/>
    </source>
</evidence>
<evidence type="ECO:0000256" key="10">
    <source>
        <dbReference type="ARBA" id="ARBA00023128"/>
    </source>
</evidence>
<evidence type="ECO:0000313" key="14">
    <source>
        <dbReference type="EMBL" id="ALO76631.1"/>
    </source>
</evidence>
<keyword evidence="11 13" id="KW-0472">Membrane</keyword>
<feature type="transmembrane region" description="Helical" evidence="13">
    <location>
        <begin position="6"/>
        <end position="31"/>
    </location>
</feature>
<comment type="similarity">
    <text evidence="2 12">Belongs to the ATPase protein 8 family.</text>
</comment>
<dbReference type="Pfam" id="PF00895">
    <property type="entry name" value="ATP-synt_8"/>
    <property type="match status" value="1"/>
</dbReference>
<name>A0A0S2MPJ0_9CUCU</name>
<evidence type="ECO:0000256" key="6">
    <source>
        <dbReference type="ARBA" id="ARBA00022692"/>
    </source>
</evidence>
<keyword evidence="8 13" id="KW-1133">Transmembrane helix</keyword>
<proteinExistence type="inferred from homology"/>
<evidence type="ECO:0000256" key="1">
    <source>
        <dbReference type="ARBA" id="ARBA00004304"/>
    </source>
</evidence>
<dbReference type="GO" id="GO:0015986">
    <property type="term" value="P:proton motive force-driven ATP synthesis"/>
    <property type="evidence" value="ECO:0007669"/>
    <property type="project" value="InterPro"/>
</dbReference>
<evidence type="ECO:0000256" key="5">
    <source>
        <dbReference type="ARBA" id="ARBA00022547"/>
    </source>
</evidence>
<keyword evidence="4 12" id="KW-0813">Transport</keyword>
<comment type="subunit">
    <text evidence="3">F-type ATPases have 2 components, CF(1) - the catalytic core - and CF(0) - the membrane proton channel.</text>
</comment>
<comment type="subcellular location">
    <subcellularLocation>
        <location evidence="1 12">Mitochondrion membrane</location>
        <topology evidence="1 12">Single-pass membrane protein</topology>
    </subcellularLocation>
</comment>
<evidence type="ECO:0000256" key="3">
    <source>
        <dbReference type="ARBA" id="ARBA00011291"/>
    </source>
</evidence>
<dbReference type="GO" id="GO:0031966">
    <property type="term" value="C:mitochondrial membrane"/>
    <property type="evidence" value="ECO:0007669"/>
    <property type="project" value="UniProtKB-SubCell"/>
</dbReference>
<evidence type="ECO:0000256" key="12">
    <source>
        <dbReference type="RuleBase" id="RU003661"/>
    </source>
</evidence>
<keyword evidence="7 12" id="KW-0375">Hydrogen ion transport</keyword>
<organism evidence="14">
    <name type="scientific">Melyridae sp. GENSP01</name>
    <dbReference type="NCBI Taxonomy" id="1205563"/>
    <lineage>
        <taxon>Eukaryota</taxon>
        <taxon>Metazoa</taxon>
        <taxon>Ecdysozoa</taxon>
        <taxon>Arthropoda</taxon>
        <taxon>Hexapoda</taxon>
        <taxon>Insecta</taxon>
        <taxon>Pterygota</taxon>
        <taxon>Neoptera</taxon>
        <taxon>Endopterygota</taxon>
        <taxon>Coleoptera</taxon>
        <taxon>Polyphaga</taxon>
        <taxon>Cucujiformia</taxon>
        <taxon>Melyridae</taxon>
    </lineage>
</organism>
<evidence type="ECO:0000256" key="4">
    <source>
        <dbReference type="ARBA" id="ARBA00022448"/>
    </source>
</evidence>
<gene>
    <name evidence="14" type="primary">atp8</name>
</gene>
<reference evidence="14" key="1">
    <citation type="submission" date="2012-06" db="EMBL/GenBank/DDBJ databases">
        <title>Mitogenomics of the Coleoptera under dense taxon sampling.</title>
        <authorList>
            <person name="Timmermans M.J.T.N."/>
            <person name="Lim J."/>
            <person name="Dodsworth S."/>
            <person name="Haran J."/>
            <person name="Ahrens D."/>
            <person name="Bocak L."/>
            <person name="London A."/>
            <person name="Culverwell L."/>
            <person name="Vogler A.P."/>
        </authorList>
    </citation>
    <scope>NUCLEOTIDE SEQUENCE</scope>
</reference>
<geneLocation type="mitochondrion" evidence="14"/>
<keyword evidence="10 12" id="KW-0496">Mitochondrion</keyword>
<dbReference type="InterPro" id="IPR001421">
    <property type="entry name" value="ATP8_metazoa"/>
</dbReference>
<dbReference type="GO" id="GO:0045259">
    <property type="term" value="C:proton-transporting ATP synthase complex"/>
    <property type="evidence" value="ECO:0007669"/>
    <property type="project" value="UniProtKB-KW"/>
</dbReference>
<dbReference type="AlphaFoldDB" id="A0A0S2MPJ0"/>
<sequence length="50" mass="6116">MPQMSPLNWLILFILFSMVFIFVITLNFYNISYLKTYSHKKSPISNNWKW</sequence>
<keyword evidence="9 12" id="KW-0406">Ion transport</keyword>
<evidence type="ECO:0000256" key="9">
    <source>
        <dbReference type="ARBA" id="ARBA00023065"/>
    </source>
</evidence>